<dbReference type="Pfam" id="PF00015">
    <property type="entry name" value="MCPsignal"/>
    <property type="match status" value="1"/>
</dbReference>
<evidence type="ECO:0000256" key="9">
    <source>
        <dbReference type="PROSITE-ProRule" id="PRU00284"/>
    </source>
</evidence>
<evidence type="ECO:0000256" key="8">
    <source>
        <dbReference type="ARBA" id="ARBA00029447"/>
    </source>
</evidence>
<keyword evidence="3" id="KW-0145">Chemotaxis</keyword>
<keyword evidence="6" id="KW-0472">Membrane</keyword>
<comment type="subcellular location">
    <subcellularLocation>
        <location evidence="1">Cell membrane</location>
        <topology evidence="1">Multi-pass membrane protein</topology>
    </subcellularLocation>
</comment>
<evidence type="ECO:0000259" key="11">
    <source>
        <dbReference type="PROSITE" id="PS50885"/>
    </source>
</evidence>
<dbReference type="Pfam" id="PF02743">
    <property type="entry name" value="dCache_1"/>
    <property type="match status" value="1"/>
</dbReference>
<evidence type="ECO:0000256" key="7">
    <source>
        <dbReference type="ARBA" id="ARBA00023224"/>
    </source>
</evidence>
<dbReference type="HOGENOM" id="CLU_000445_107_19_9"/>
<dbReference type="eggNOG" id="COG0840">
    <property type="taxonomic scope" value="Bacteria"/>
</dbReference>
<dbReference type="SUPFAM" id="SSF58104">
    <property type="entry name" value="Methyl-accepting chemotaxis protein (MCP) signaling domain"/>
    <property type="match status" value="1"/>
</dbReference>
<dbReference type="CDD" id="cd06225">
    <property type="entry name" value="HAMP"/>
    <property type="match status" value="1"/>
</dbReference>
<keyword evidence="2" id="KW-1003">Cell membrane</keyword>
<dbReference type="InterPro" id="IPR003660">
    <property type="entry name" value="HAMP_dom"/>
</dbReference>
<name>D6XX91_BACIE</name>
<dbReference type="PROSITE" id="PS50885">
    <property type="entry name" value="HAMP"/>
    <property type="match status" value="1"/>
</dbReference>
<dbReference type="PANTHER" id="PTHR32089:SF112">
    <property type="entry name" value="LYSOZYME-LIKE PROTEIN-RELATED"/>
    <property type="match status" value="1"/>
</dbReference>
<keyword evidence="13" id="KW-1185">Reference proteome</keyword>
<evidence type="ECO:0000256" key="4">
    <source>
        <dbReference type="ARBA" id="ARBA00022692"/>
    </source>
</evidence>
<protein>
    <submittedName>
        <fullName evidence="12">Methyl-accepting chemotaxis sensory transducer</fullName>
    </submittedName>
</protein>
<dbReference type="OrthoDB" id="597657at2"/>
<dbReference type="SMART" id="SM00283">
    <property type="entry name" value="MA"/>
    <property type="match status" value="1"/>
</dbReference>
<reference evidence="12" key="1">
    <citation type="submission" date="2009-10" db="EMBL/GenBank/DDBJ databases">
        <title>Complete sequence of Bacillus selenitireducens MLS10.</title>
        <authorList>
            <consortium name="US DOE Joint Genome Institute"/>
            <person name="Lucas S."/>
            <person name="Copeland A."/>
            <person name="Lapidus A."/>
            <person name="Glavina del Rio T."/>
            <person name="Dalin E."/>
            <person name="Tice H."/>
            <person name="Bruce D."/>
            <person name="Goodwin L."/>
            <person name="Pitluck S."/>
            <person name="Sims D."/>
            <person name="Brettin T."/>
            <person name="Detter J.C."/>
            <person name="Han C."/>
            <person name="Larimer F."/>
            <person name="Land M."/>
            <person name="Hauser L."/>
            <person name="Kyrpides N."/>
            <person name="Ovchinnikova G."/>
            <person name="Stolz J."/>
        </authorList>
    </citation>
    <scope>NUCLEOTIDE SEQUENCE [LARGE SCALE GENOMIC DNA]</scope>
    <source>
        <strain evidence="12">MLS10</strain>
    </source>
</reference>
<dbReference type="RefSeq" id="WP_013171377.1">
    <property type="nucleotide sequence ID" value="NC_014219.1"/>
</dbReference>
<organism evidence="12 13">
    <name type="scientific">Bacillus selenitireducens (strain ATCC 700615 / DSM 15326 / MLS10)</name>
    <dbReference type="NCBI Taxonomy" id="439292"/>
    <lineage>
        <taxon>Bacteria</taxon>
        <taxon>Bacillati</taxon>
        <taxon>Bacillota</taxon>
        <taxon>Bacilli</taxon>
        <taxon>Bacillales</taxon>
        <taxon>Bacillaceae</taxon>
        <taxon>Salisediminibacterium</taxon>
    </lineage>
</organism>
<evidence type="ECO:0000256" key="6">
    <source>
        <dbReference type="ARBA" id="ARBA00023136"/>
    </source>
</evidence>
<dbReference type="Proteomes" id="UP000000271">
    <property type="component" value="Chromosome"/>
</dbReference>
<dbReference type="AlphaFoldDB" id="D6XX91"/>
<evidence type="ECO:0000313" key="12">
    <source>
        <dbReference type="EMBL" id="ADH97948.1"/>
    </source>
</evidence>
<feature type="domain" description="Methyl-accepting transducer" evidence="10">
    <location>
        <begin position="386"/>
        <end position="643"/>
    </location>
</feature>
<evidence type="ECO:0000256" key="1">
    <source>
        <dbReference type="ARBA" id="ARBA00004651"/>
    </source>
</evidence>
<accession>D6XX91</accession>
<feature type="domain" description="HAMP" evidence="11">
    <location>
        <begin position="312"/>
        <end position="367"/>
    </location>
</feature>
<dbReference type="Gene3D" id="1.10.287.950">
    <property type="entry name" value="Methyl-accepting chemotaxis protein"/>
    <property type="match status" value="1"/>
</dbReference>
<evidence type="ECO:0000256" key="5">
    <source>
        <dbReference type="ARBA" id="ARBA00022989"/>
    </source>
</evidence>
<comment type="similarity">
    <text evidence="8">Belongs to the methyl-accepting chemotaxis (MCP) protein family.</text>
</comment>
<evidence type="ECO:0000256" key="3">
    <source>
        <dbReference type="ARBA" id="ARBA00022500"/>
    </source>
</evidence>
<dbReference type="GO" id="GO:0005886">
    <property type="term" value="C:plasma membrane"/>
    <property type="evidence" value="ECO:0007669"/>
    <property type="project" value="UniProtKB-SubCell"/>
</dbReference>
<dbReference type="EMBL" id="CP001791">
    <property type="protein sequence ID" value="ADH97948.1"/>
    <property type="molecule type" value="Genomic_DNA"/>
</dbReference>
<dbReference type="SMART" id="SM00304">
    <property type="entry name" value="HAMP"/>
    <property type="match status" value="1"/>
</dbReference>
<dbReference type="GO" id="GO:0006935">
    <property type="term" value="P:chemotaxis"/>
    <property type="evidence" value="ECO:0007669"/>
    <property type="project" value="UniProtKB-KW"/>
</dbReference>
<keyword evidence="5" id="KW-1133">Transmembrane helix</keyword>
<proteinExistence type="inferred from homology"/>
<keyword evidence="4" id="KW-0812">Transmembrane</keyword>
<dbReference type="Pfam" id="PF00672">
    <property type="entry name" value="HAMP"/>
    <property type="match status" value="1"/>
</dbReference>
<dbReference type="InterPro" id="IPR033479">
    <property type="entry name" value="dCache_1"/>
</dbReference>
<gene>
    <name evidence="12" type="ordered locus">Bsel_0409</name>
</gene>
<dbReference type="Gene3D" id="3.30.450.20">
    <property type="entry name" value="PAS domain"/>
    <property type="match status" value="1"/>
</dbReference>
<dbReference type="PROSITE" id="PS50111">
    <property type="entry name" value="CHEMOTAXIS_TRANSDUC_2"/>
    <property type="match status" value="1"/>
</dbReference>
<keyword evidence="7 9" id="KW-0807">Transducer</keyword>
<dbReference type="PANTHER" id="PTHR32089">
    <property type="entry name" value="METHYL-ACCEPTING CHEMOTAXIS PROTEIN MCPB"/>
    <property type="match status" value="1"/>
</dbReference>
<dbReference type="InterPro" id="IPR004089">
    <property type="entry name" value="MCPsignal_dom"/>
</dbReference>
<sequence>MKSIRMRLILYFSAIMIVATGILGIVITNGAGDALIDEAETGLETLALEGAKVTDSRLDSEYLYLEGLTNLPEITGDDPDLDAAMDVLLDEVENTDYLRIGITDLDGNLYLSDSYGIDGEIVDVTEREYYHDSLAGERGLMPPSLSVNPDDGDRLIMVTSVPIEEDGAITGVLVAVGDADYLNTIVDDIQYGEGGYAYMIDDEGTVVAHRDRDMVRDAFNPLRLVEEDPGLETLANQFSRMLSEPAGIGNYAFQGNDLYVGFSDIGETGWTLVITANENEVLAAIPSLRNTALIMTFLVVVGGIALTYVVGTRISRPIQAVSRTAAEIGQLDMRHDMDLKLLSRHDEVGELAKSLQSVTENVRKIIVDINASAGEVSAASEELTATSGESSRASEEVASTVQDIAEGASSQAQNTEAGSEKAARLGEIVDEEKEVVQRLNEAFVNVNHAIQEGLEEIGRLSEISDQTAEATQEVEKGIVKTNDSSRRIGEASTVIANIAEQTNLLALNAAIEAARAGEAGKGFSVVADEIRKLAEQSTTSTATIDEIVRELQVNAEQSVKVMADVSQILDEQLKSVQGTRDKYEQIEGAMSISDEAVHRLNGTGKDMATIKEDIVSSLESLSAIAEENSAATEEVSAAMQEQTASMEEIAGSSESLAHLATELKQLVEKFKI</sequence>
<dbReference type="STRING" id="439292.Bsel_0409"/>
<evidence type="ECO:0000259" key="10">
    <source>
        <dbReference type="PROSITE" id="PS50111"/>
    </source>
</evidence>
<dbReference type="CDD" id="cd12912">
    <property type="entry name" value="PDC2_MCP_like"/>
    <property type="match status" value="1"/>
</dbReference>
<evidence type="ECO:0000313" key="13">
    <source>
        <dbReference type="Proteomes" id="UP000000271"/>
    </source>
</evidence>
<dbReference type="KEGG" id="bse:Bsel_0409"/>
<dbReference type="GO" id="GO:0007165">
    <property type="term" value="P:signal transduction"/>
    <property type="evidence" value="ECO:0007669"/>
    <property type="project" value="UniProtKB-KW"/>
</dbReference>
<evidence type="ECO:0000256" key="2">
    <source>
        <dbReference type="ARBA" id="ARBA00022475"/>
    </source>
</evidence>